<evidence type="ECO:0000256" key="10">
    <source>
        <dbReference type="ARBA" id="ARBA00023033"/>
    </source>
</evidence>
<keyword evidence="8" id="KW-0560">Oxidoreductase</keyword>
<dbReference type="AlphaFoldDB" id="A0A4Q9NXK7"/>
<sequence length="232" mass="26368">MLASTAVTAFIALATLSWLALSKKRFKLPPGPKPLPVIGNVLQVPKGHEWLQYARWGKEYGPILYLNFLGERVFILNSQQAAVDILEKNMNVYSDRPRNMVMASELIGWNRAVALNPGGAQHRRLRRLLSKSLNSTAVRDYRSLQEQSAQTLVRLLLQSPKDFLKHIRATVGQSIVNISYGHDVKIKDEDYIDYAEHVHEVFGIAAKPYAFLVDLVPFREYYFQVSAAYHTL</sequence>
<comment type="cofactor">
    <cofactor evidence="1">
        <name>heme</name>
        <dbReference type="ChEBI" id="CHEBI:30413"/>
    </cofactor>
</comment>
<keyword evidence="4" id="KW-0349">Heme</keyword>
<dbReference type="GO" id="GO:0016705">
    <property type="term" value="F:oxidoreductase activity, acting on paired donors, with incorporation or reduction of molecular oxygen"/>
    <property type="evidence" value="ECO:0007669"/>
    <property type="project" value="InterPro"/>
</dbReference>
<protein>
    <submittedName>
        <fullName evidence="12">Cytochrome P450</fullName>
    </submittedName>
</protein>
<evidence type="ECO:0000313" key="12">
    <source>
        <dbReference type="EMBL" id="TBU55983.1"/>
    </source>
</evidence>
<dbReference type="STRING" id="114155.A0A4Q9NXK7"/>
<dbReference type="SUPFAM" id="SSF48264">
    <property type="entry name" value="Cytochrome P450"/>
    <property type="match status" value="1"/>
</dbReference>
<evidence type="ECO:0000313" key="13">
    <source>
        <dbReference type="Proteomes" id="UP000292082"/>
    </source>
</evidence>
<comment type="similarity">
    <text evidence="3">Belongs to the cytochrome P450 family.</text>
</comment>
<evidence type="ECO:0000256" key="1">
    <source>
        <dbReference type="ARBA" id="ARBA00001971"/>
    </source>
</evidence>
<evidence type="ECO:0000256" key="2">
    <source>
        <dbReference type="ARBA" id="ARBA00004370"/>
    </source>
</evidence>
<evidence type="ECO:0000256" key="3">
    <source>
        <dbReference type="ARBA" id="ARBA00010617"/>
    </source>
</evidence>
<dbReference type="GO" id="GO:0005506">
    <property type="term" value="F:iron ion binding"/>
    <property type="evidence" value="ECO:0007669"/>
    <property type="project" value="InterPro"/>
</dbReference>
<dbReference type="PANTHER" id="PTHR46300">
    <property type="entry name" value="P450, PUTATIVE (EUROFUNG)-RELATED-RELATED"/>
    <property type="match status" value="1"/>
</dbReference>
<dbReference type="Pfam" id="PF00067">
    <property type="entry name" value="p450"/>
    <property type="match status" value="1"/>
</dbReference>
<dbReference type="Gene3D" id="1.10.630.10">
    <property type="entry name" value="Cytochrome P450"/>
    <property type="match status" value="1"/>
</dbReference>
<evidence type="ECO:0000256" key="5">
    <source>
        <dbReference type="ARBA" id="ARBA00022692"/>
    </source>
</evidence>
<keyword evidence="6" id="KW-0479">Metal-binding</keyword>
<organism evidence="12 13">
    <name type="scientific">Dichomitus squalens</name>
    <dbReference type="NCBI Taxonomy" id="114155"/>
    <lineage>
        <taxon>Eukaryota</taxon>
        <taxon>Fungi</taxon>
        <taxon>Dikarya</taxon>
        <taxon>Basidiomycota</taxon>
        <taxon>Agaricomycotina</taxon>
        <taxon>Agaricomycetes</taxon>
        <taxon>Polyporales</taxon>
        <taxon>Polyporaceae</taxon>
        <taxon>Dichomitus</taxon>
    </lineage>
</organism>
<reference evidence="12 13" key="1">
    <citation type="submission" date="2019-01" db="EMBL/GenBank/DDBJ databases">
        <title>Draft genome sequences of three monokaryotic isolates of the white-rot basidiomycete fungus Dichomitus squalens.</title>
        <authorList>
            <consortium name="DOE Joint Genome Institute"/>
            <person name="Lopez S.C."/>
            <person name="Andreopoulos B."/>
            <person name="Pangilinan J."/>
            <person name="Lipzen A."/>
            <person name="Riley R."/>
            <person name="Ahrendt S."/>
            <person name="Ng V."/>
            <person name="Barry K."/>
            <person name="Daum C."/>
            <person name="Grigoriev I.V."/>
            <person name="Hilden K.S."/>
            <person name="Makela M.R."/>
            <person name="de Vries R.P."/>
        </authorList>
    </citation>
    <scope>NUCLEOTIDE SEQUENCE [LARGE SCALE GENOMIC DNA]</scope>
    <source>
        <strain evidence="12 13">CBS 464.89</strain>
    </source>
</reference>
<keyword evidence="9" id="KW-0408">Iron</keyword>
<evidence type="ECO:0000256" key="9">
    <source>
        <dbReference type="ARBA" id="ARBA00023004"/>
    </source>
</evidence>
<dbReference type="InterPro" id="IPR036396">
    <property type="entry name" value="Cyt_P450_sf"/>
</dbReference>
<comment type="subcellular location">
    <subcellularLocation>
        <location evidence="2">Membrane</location>
    </subcellularLocation>
</comment>
<evidence type="ECO:0000256" key="4">
    <source>
        <dbReference type="ARBA" id="ARBA00022617"/>
    </source>
</evidence>
<evidence type="ECO:0000256" key="6">
    <source>
        <dbReference type="ARBA" id="ARBA00022723"/>
    </source>
</evidence>
<dbReference type="InterPro" id="IPR050364">
    <property type="entry name" value="Cytochrome_P450_fung"/>
</dbReference>
<dbReference type="GO" id="GO:0016020">
    <property type="term" value="C:membrane"/>
    <property type="evidence" value="ECO:0007669"/>
    <property type="project" value="UniProtKB-SubCell"/>
</dbReference>
<keyword evidence="7" id="KW-1133">Transmembrane helix</keyword>
<dbReference type="GO" id="GO:0020037">
    <property type="term" value="F:heme binding"/>
    <property type="evidence" value="ECO:0007669"/>
    <property type="project" value="InterPro"/>
</dbReference>
<dbReference type="InterPro" id="IPR001128">
    <property type="entry name" value="Cyt_P450"/>
</dbReference>
<proteinExistence type="inferred from homology"/>
<dbReference type="EMBL" id="ML145159">
    <property type="protein sequence ID" value="TBU55983.1"/>
    <property type="molecule type" value="Genomic_DNA"/>
</dbReference>
<keyword evidence="13" id="KW-1185">Reference proteome</keyword>
<dbReference type="Proteomes" id="UP000292082">
    <property type="component" value="Unassembled WGS sequence"/>
</dbReference>
<dbReference type="GO" id="GO:0004497">
    <property type="term" value="F:monooxygenase activity"/>
    <property type="evidence" value="ECO:0007669"/>
    <property type="project" value="UniProtKB-KW"/>
</dbReference>
<keyword evidence="11" id="KW-0472">Membrane</keyword>
<accession>A0A4Q9NXK7</accession>
<name>A0A4Q9NXK7_9APHY</name>
<evidence type="ECO:0000256" key="8">
    <source>
        <dbReference type="ARBA" id="ARBA00023002"/>
    </source>
</evidence>
<keyword evidence="5" id="KW-0812">Transmembrane</keyword>
<gene>
    <name evidence="12" type="ORF">BD310DRAFT_643356</name>
</gene>
<evidence type="ECO:0000256" key="7">
    <source>
        <dbReference type="ARBA" id="ARBA00022989"/>
    </source>
</evidence>
<keyword evidence="10" id="KW-0503">Monooxygenase</keyword>
<evidence type="ECO:0000256" key="11">
    <source>
        <dbReference type="ARBA" id="ARBA00023136"/>
    </source>
</evidence>